<evidence type="ECO:0000313" key="3">
    <source>
        <dbReference type="EMBL" id="CED93647.1"/>
    </source>
</evidence>
<evidence type="ECO:0000256" key="1">
    <source>
        <dbReference type="SAM" id="Coils"/>
    </source>
</evidence>
<evidence type="ECO:0000313" key="4">
    <source>
        <dbReference type="Proteomes" id="UP000245622"/>
    </source>
</evidence>
<dbReference type="AlphaFoldDB" id="A0A1V1I0J5"/>
<dbReference type="GeneID" id="82205074"/>
<keyword evidence="1" id="KW-0175">Coiled coil</keyword>
<sequence length="110" mass="13170">MNCLKKRAMFITAGFLGIGGYILYQNLKTRVDDLEEEIWGMEDSELEACPYCDRVYTMEYETYDDFGDNIEQIKVEEAKYENRNNELHDEVQNYLEHAEEEKNKYDKDEK</sequence>
<dbReference type="KEGG" id="ril:CRIB_896"/>
<proteinExistence type="predicted"/>
<protein>
    <submittedName>
        <fullName evidence="3">Uncharacterized protein</fullName>
    </submittedName>
</protein>
<feature type="coiled-coil region" evidence="1">
    <location>
        <begin position="70"/>
        <end position="108"/>
    </location>
</feature>
<accession>A0A1V1I0J5</accession>
<keyword evidence="2" id="KW-0472">Membrane</keyword>
<dbReference type="EMBL" id="LN555523">
    <property type="protein sequence ID" value="CED93647.1"/>
    <property type="molecule type" value="Genomic_DNA"/>
</dbReference>
<feature type="transmembrane region" description="Helical" evidence="2">
    <location>
        <begin position="7"/>
        <end position="24"/>
    </location>
</feature>
<organism evidence="3 4">
    <name type="scientific">Romboutsia ilealis</name>
    <dbReference type="NCBI Taxonomy" id="1115758"/>
    <lineage>
        <taxon>Bacteria</taxon>
        <taxon>Bacillati</taxon>
        <taxon>Bacillota</taxon>
        <taxon>Clostridia</taxon>
        <taxon>Peptostreptococcales</taxon>
        <taxon>Peptostreptococcaceae</taxon>
        <taxon>Romboutsia</taxon>
    </lineage>
</organism>
<keyword evidence="2" id="KW-1133">Transmembrane helix</keyword>
<evidence type="ECO:0000256" key="2">
    <source>
        <dbReference type="SAM" id="Phobius"/>
    </source>
</evidence>
<name>A0A1V1I0J5_9FIRM</name>
<gene>
    <name evidence="3" type="ORF">CRIB_896</name>
</gene>
<keyword evidence="2" id="KW-0812">Transmembrane</keyword>
<reference evidence="3 4" key="1">
    <citation type="submission" date="2014-04" db="EMBL/GenBank/DDBJ databases">
        <authorList>
            <person name="Hornung B.V."/>
        </authorList>
    </citation>
    <scope>NUCLEOTIDE SEQUENCE [LARGE SCALE GENOMIC DNA]</scope>
    <source>
        <strain evidence="3 4">CRIB</strain>
    </source>
</reference>
<dbReference type="Proteomes" id="UP000245622">
    <property type="component" value="Chromosome 1"/>
</dbReference>
<dbReference type="RefSeq" id="WP_180703345.1">
    <property type="nucleotide sequence ID" value="NZ_CAJUCR010000003.1"/>
</dbReference>
<keyword evidence="4" id="KW-1185">Reference proteome</keyword>